<gene>
    <name evidence="2" type="ORF">JX265_007465</name>
</gene>
<accession>A0A9Q0AQ04</accession>
<feature type="compositionally biased region" description="Basic residues" evidence="1">
    <location>
        <begin position="1652"/>
        <end position="1669"/>
    </location>
</feature>
<proteinExistence type="predicted"/>
<keyword evidence="3" id="KW-1185">Reference proteome</keyword>
<evidence type="ECO:0000313" key="3">
    <source>
        <dbReference type="Proteomes" id="UP000829685"/>
    </source>
</evidence>
<name>A0A9Q0AQ04_9PEZI</name>
<reference evidence="2" key="1">
    <citation type="submission" date="2021-03" db="EMBL/GenBank/DDBJ databases">
        <title>Revisited historic fungal species revealed as producer of novel bioactive compounds through whole genome sequencing and comparative genomics.</title>
        <authorList>
            <person name="Vignolle G.A."/>
            <person name="Hochenegger N."/>
            <person name="Mach R.L."/>
            <person name="Mach-Aigner A.R."/>
            <person name="Javad Rahimi M."/>
            <person name="Salim K.A."/>
            <person name="Chan C.M."/>
            <person name="Lim L.B.L."/>
            <person name="Cai F."/>
            <person name="Druzhinina I.S."/>
            <person name="U'Ren J.M."/>
            <person name="Derntl C."/>
        </authorList>
    </citation>
    <scope>NUCLEOTIDE SEQUENCE</scope>
    <source>
        <strain evidence="2">TUCIM 5799</strain>
    </source>
</reference>
<dbReference type="Proteomes" id="UP000829685">
    <property type="component" value="Unassembled WGS sequence"/>
</dbReference>
<sequence length="1669" mass="189643">MASQLDNGIIRGSSPTELAQYLRAELPHGWEPISKHLLASVASGAIPPTVFQVWLAVCKDPHAVVFALRQDVSVLARHVAIRRFGKWLRTADELQAIWQAVGETKGLVGLMANFSVDEVHLLCRTVQLQCRATGAKEQRESIVSELYGALTGTGKVPNPDSRPLSAIYGKLVPACSAETTLAFAKDKHPTRKAYENHTNAYDQYALQRLFPIEGEAEKITAFTKLFEVNRPLAVHVLQRIAADSTALEHNKLGLRNDLIIPLLRRSYHSRHHSETQQVLQIAVECAQKEPAILGGFTDKDDPLFFYAVQHWKRSPRREKAEKLLADLIGVMPEITGFMLLVHALMQNVEPALRYPLLCLSLRNYKSVALDLESEDSEVDEKLKEYQMRWPAGLFLALPAPTALHLFKRLLKTFPDGKFYYKVGYGGMKRLIEASSADDTLDLDTDVAMTFLASRVPATVSESKTWLDRAKEEIQDRKYKSGKQREWEHRASWAVSVVELAFATGSQDIVADILLWARRYNRDTNVVAHLYRAGVFFSEDSFDVLTGLPRITSPGTPPGLPDIKSAVEKGNEIMFQMLETVAMGLKEPAFKRYNWNGLLKLLPSVLQRRLEKTQILEKQYDLSKEEVFAHIWRPTIELMVKIERFGLEPKHNKLELAAMDGGLKDWELVTPTEASAMFLDKLAEERNTIWTKFRPESHPATTTLGSPWPRGLPIQLLVPRLSADKYRFPEMPYFQSRAEAVVFSDSSALSPPPQDKETRDAIGPFVEDYKFALDMFIQGAKDEEDRKARALRAWDHATTVLTGDRMSEVEAARFWLRVFDSESYAHLLKDLAWLKLAPKRKMLLPHLPEYDEDGPIEWNESSIKMSFQTPYKTFHKTCLDCMLRRAQSWECPDLWSTDLPFHEGASSIGDSRLMSFWTSAKPSSIPRSAADAMTAAAVCYLNSKYGADSSLLLKPLPSRNDIRFPPLYLDQDFLESTKESNRAYYDRQALRQLAYSPPADIMVHLAQSILKRLEDEAPEEDPNGREVAIKVVKHLTRSDHPEIARDFVRDIILNRQEDSSWHRHLFNVGYLRRLPANGVRAFFENLAAEIQVRLQQHTEGRAKYWAEKKRLEDDEPAEESVASTAPAVKVSTVKMFALMLREADYVDSRFSCDLLVKLLASFKQLDIQIAIVEALVSILLETKEVELQAFIYEALEKYAIPIASSINERRPPTERMWLAAEKDDRAIPGFYEDNPATLPPLLTLLLETTSRWEKNSTGYDRWISRILQPVVEKSIANHARWNALFVRKHGFDIAEGYLAAVPTQPELLYRLWNTVPKAITKANFEAWKQYAWNNLRPHAGLQAANNAIADDHDLQKSNPGRHWLRIWNHVDAPFDCGINQVARFFSTLGPEDQQILTQQVPLQDMRDFLQAVLEDLIMHGQSDEFSKLVDLFTQSPREKGKKRWTIGFLPVVEHSLMVVEKLRTAEWQGNPQRHPATLPQEIDIKLKMLQLKYKEKIDDAGESNVDDLVSDILGFLNEMLSDDAPYHRVWDRFYYAVRGSAKSSSYLLVGNKLAESVSLQRPQLADQLKVDLVTRLFKDARDSQEIPGREAAVGVLKGWLECPSEPIRRCGSHAVEHLVREWDASRGWLSAEDMQALGVLPKESSRSAGGRGRATRRMRGRGGRGRGRGW</sequence>
<evidence type="ECO:0000256" key="1">
    <source>
        <dbReference type="SAM" id="MobiDB-lite"/>
    </source>
</evidence>
<comment type="caution">
    <text evidence="2">The sequence shown here is derived from an EMBL/GenBank/DDBJ whole genome shotgun (WGS) entry which is preliminary data.</text>
</comment>
<evidence type="ECO:0000313" key="2">
    <source>
        <dbReference type="EMBL" id="KAI1867663.1"/>
    </source>
</evidence>
<dbReference type="EMBL" id="JAFIMR010000018">
    <property type="protein sequence ID" value="KAI1867663.1"/>
    <property type="molecule type" value="Genomic_DNA"/>
</dbReference>
<organism evidence="2 3">
    <name type="scientific">Neoarthrinium moseri</name>
    <dbReference type="NCBI Taxonomy" id="1658444"/>
    <lineage>
        <taxon>Eukaryota</taxon>
        <taxon>Fungi</taxon>
        <taxon>Dikarya</taxon>
        <taxon>Ascomycota</taxon>
        <taxon>Pezizomycotina</taxon>
        <taxon>Sordariomycetes</taxon>
        <taxon>Xylariomycetidae</taxon>
        <taxon>Amphisphaeriales</taxon>
        <taxon>Apiosporaceae</taxon>
        <taxon>Neoarthrinium</taxon>
    </lineage>
</organism>
<feature type="region of interest" description="Disordered" evidence="1">
    <location>
        <begin position="1640"/>
        <end position="1669"/>
    </location>
</feature>
<protein>
    <submittedName>
        <fullName evidence="2">Uncharacterized protein</fullName>
    </submittedName>
</protein>